<name>A0A2U1PKU5_ARTAN</name>
<comment type="caution">
    <text evidence="1">The sequence shown here is derived from an EMBL/GenBank/DDBJ whole genome shotgun (WGS) entry which is preliminary data.</text>
</comment>
<gene>
    <name evidence="1" type="ORF">CTI12_AA140990</name>
</gene>
<accession>A0A2U1PKU5</accession>
<keyword evidence="2" id="KW-1185">Reference proteome</keyword>
<sequence>MDQQQYPLYFLPVSQNHPYGMQMQPNPADTAPNPTTIPSSATTPPLYPTKNAIPMSTKPDMVPNPLYTTAAPGGMIQVPSNQFPQQYMNVSQIPHHPPTHLPTSNGGTYGYEYAHSTQDNAYYSQHHPVAAPLTSQYQSMTPASAMLLAQLSSAQQVAAPENAKQYSE</sequence>
<reference evidence="1 2" key="1">
    <citation type="journal article" date="2018" name="Mol. Plant">
        <title>The genome of Artemisia annua provides insight into the evolution of Asteraceae family and artemisinin biosynthesis.</title>
        <authorList>
            <person name="Shen Q."/>
            <person name="Zhang L."/>
            <person name="Liao Z."/>
            <person name="Wang S."/>
            <person name="Yan T."/>
            <person name="Shi P."/>
            <person name="Liu M."/>
            <person name="Fu X."/>
            <person name="Pan Q."/>
            <person name="Wang Y."/>
            <person name="Lv Z."/>
            <person name="Lu X."/>
            <person name="Zhang F."/>
            <person name="Jiang W."/>
            <person name="Ma Y."/>
            <person name="Chen M."/>
            <person name="Hao X."/>
            <person name="Li L."/>
            <person name="Tang Y."/>
            <person name="Lv G."/>
            <person name="Zhou Y."/>
            <person name="Sun X."/>
            <person name="Brodelius P.E."/>
            <person name="Rose J.K.C."/>
            <person name="Tang K."/>
        </authorList>
    </citation>
    <scope>NUCLEOTIDE SEQUENCE [LARGE SCALE GENOMIC DNA]</scope>
    <source>
        <strain evidence="2">cv. Huhao1</strain>
        <tissue evidence="1">Leaf</tissue>
    </source>
</reference>
<proteinExistence type="predicted"/>
<organism evidence="1 2">
    <name type="scientific">Artemisia annua</name>
    <name type="common">Sweet wormwood</name>
    <dbReference type="NCBI Taxonomy" id="35608"/>
    <lineage>
        <taxon>Eukaryota</taxon>
        <taxon>Viridiplantae</taxon>
        <taxon>Streptophyta</taxon>
        <taxon>Embryophyta</taxon>
        <taxon>Tracheophyta</taxon>
        <taxon>Spermatophyta</taxon>
        <taxon>Magnoliopsida</taxon>
        <taxon>eudicotyledons</taxon>
        <taxon>Gunneridae</taxon>
        <taxon>Pentapetalae</taxon>
        <taxon>asterids</taxon>
        <taxon>campanulids</taxon>
        <taxon>Asterales</taxon>
        <taxon>Asteraceae</taxon>
        <taxon>Asteroideae</taxon>
        <taxon>Anthemideae</taxon>
        <taxon>Artemisiinae</taxon>
        <taxon>Artemisia</taxon>
    </lineage>
</organism>
<dbReference type="Proteomes" id="UP000245207">
    <property type="component" value="Unassembled WGS sequence"/>
</dbReference>
<evidence type="ECO:0000313" key="2">
    <source>
        <dbReference type="Proteomes" id="UP000245207"/>
    </source>
</evidence>
<dbReference type="OrthoDB" id="774308at2759"/>
<evidence type="ECO:0000313" key="1">
    <source>
        <dbReference type="EMBL" id="PWA86384.1"/>
    </source>
</evidence>
<dbReference type="AlphaFoldDB" id="A0A2U1PKU5"/>
<protein>
    <submittedName>
        <fullName evidence="1">Phox/Bem1p</fullName>
    </submittedName>
</protein>
<dbReference type="EMBL" id="PKPP01001026">
    <property type="protein sequence ID" value="PWA86384.1"/>
    <property type="molecule type" value="Genomic_DNA"/>
</dbReference>